<keyword evidence="2" id="KW-1185">Reference proteome</keyword>
<dbReference type="Proteomes" id="UP001165960">
    <property type="component" value="Unassembled WGS sequence"/>
</dbReference>
<evidence type="ECO:0000313" key="1">
    <source>
        <dbReference type="EMBL" id="KAJ9079509.1"/>
    </source>
</evidence>
<proteinExistence type="predicted"/>
<organism evidence="1 2">
    <name type="scientific">Entomophthora muscae</name>
    <dbReference type="NCBI Taxonomy" id="34485"/>
    <lineage>
        <taxon>Eukaryota</taxon>
        <taxon>Fungi</taxon>
        <taxon>Fungi incertae sedis</taxon>
        <taxon>Zoopagomycota</taxon>
        <taxon>Entomophthoromycotina</taxon>
        <taxon>Entomophthoromycetes</taxon>
        <taxon>Entomophthorales</taxon>
        <taxon>Entomophthoraceae</taxon>
        <taxon>Entomophthora</taxon>
    </lineage>
</organism>
<sequence length="87" mass="10004">MQIMVVKNNQDRDQTWDPKNELNVSVKPQYQLTLPIYLDVIHLVSTPAPGPKVLQVDTSHENVTHCSKDDWLQHQQILHSSQATKPH</sequence>
<accession>A0ACC2TXM4</accession>
<evidence type="ECO:0000313" key="2">
    <source>
        <dbReference type="Proteomes" id="UP001165960"/>
    </source>
</evidence>
<name>A0ACC2TXM4_9FUNG</name>
<protein>
    <submittedName>
        <fullName evidence="1">Uncharacterized protein</fullName>
    </submittedName>
</protein>
<reference evidence="1" key="1">
    <citation type="submission" date="2022-04" db="EMBL/GenBank/DDBJ databases">
        <title>Genome of the entomopathogenic fungus Entomophthora muscae.</title>
        <authorList>
            <person name="Elya C."/>
            <person name="Lovett B.R."/>
            <person name="Lee E."/>
            <person name="Macias A.M."/>
            <person name="Hajek A.E."/>
            <person name="De Bivort B.L."/>
            <person name="Kasson M.T."/>
            <person name="De Fine Licht H.H."/>
            <person name="Stajich J.E."/>
        </authorList>
    </citation>
    <scope>NUCLEOTIDE SEQUENCE</scope>
    <source>
        <strain evidence="1">Berkeley</strain>
    </source>
</reference>
<dbReference type="EMBL" id="QTSX02001713">
    <property type="protein sequence ID" value="KAJ9079509.1"/>
    <property type="molecule type" value="Genomic_DNA"/>
</dbReference>
<comment type="caution">
    <text evidence="1">The sequence shown here is derived from an EMBL/GenBank/DDBJ whole genome shotgun (WGS) entry which is preliminary data.</text>
</comment>
<feature type="non-terminal residue" evidence="1">
    <location>
        <position position="87"/>
    </location>
</feature>
<gene>
    <name evidence="1" type="ORF">DSO57_1034698</name>
</gene>